<protein>
    <submittedName>
        <fullName evidence="2">Putative addiction module antidote protein</fullName>
    </submittedName>
</protein>
<dbReference type="PANTHER" id="PTHR40275">
    <property type="entry name" value="SSL7038 PROTEIN"/>
    <property type="match status" value="1"/>
</dbReference>
<accession>A0A643ETE4</accession>
<sequence length="105" mass="11220">MEVQFRRYDAANYLRTEDDIAAYIEAVMEDGDPALIAAALGDVARARNLSQLAREVGMSRQGLDKALSGNGNPSLATVMKVANALGLRLSLKPIHTGEPTPALKP</sequence>
<proteinExistence type="predicted"/>
<dbReference type="SMART" id="SM00530">
    <property type="entry name" value="HTH_XRE"/>
    <property type="match status" value="1"/>
</dbReference>
<gene>
    <name evidence="2" type="ORF">F7Q93_22575</name>
</gene>
<feature type="domain" description="HTH cro/C1-type" evidence="1">
    <location>
        <begin position="49"/>
        <end position="94"/>
    </location>
</feature>
<dbReference type="PANTHER" id="PTHR40275:SF1">
    <property type="entry name" value="SSL7038 PROTEIN"/>
    <property type="match status" value="1"/>
</dbReference>
<dbReference type="InterPro" id="IPR001387">
    <property type="entry name" value="Cro/C1-type_HTH"/>
</dbReference>
<organism evidence="2">
    <name type="scientific">Brucella pituitosa</name>
    <dbReference type="NCBI Taxonomy" id="571256"/>
    <lineage>
        <taxon>Bacteria</taxon>
        <taxon>Pseudomonadati</taxon>
        <taxon>Pseudomonadota</taxon>
        <taxon>Alphaproteobacteria</taxon>
        <taxon>Hyphomicrobiales</taxon>
        <taxon>Brucellaceae</taxon>
        <taxon>Brucella/Ochrobactrum group</taxon>
        <taxon>Brucella</taxon>
    </lineage>
</organism>
<dbReference type="CDD" id="cd00093">
    <property type="entry name" value="HTH_XRE"/>
    <property type="match status" value="1"/>
</dbReference>
<evidence type="ECO:0000259" key="1">
    <source>
        <dbReference type="PROSITE" id="PS50943"/>
    </source>
</evidence>
<dbReference type="NCBIfam" id="TIGR02684">
    <property type="entry name" value="dnstrm_HI1420"/>
    <property type="match status" value="1"/>
</dbReference>
<dbReference type="AlphaFoldDB" id="A0A643ETE4"/>
<dbReference type="Gene3D" id="1.10.260.40">
    <property type="entry name" value="lambda repressor-like DNA-binding domains"/>
    <property type="match status" value="1"/>
</dbReference>
<dbReference type="Pfam" id="PF21716">
    <property type="entry name" value="dnstrm_HI1420"/>
    <property type="match status" value="1"/>
</dbReference>
<dbReference type="InterPro" id="IPR010982">
    <property type="entry name" value="Lambda_DNA-bd_dom_sf"/>
</dbReference>
<dbReference type="GO" id="GO:0003677">
    <property type="term" value="F:DNA binding"/>
    <property type="evidence" value="ECO:0007669"/>
    <property type="project" value="InterPro"/>
</dbReference>
<reference evidence="2" key="1">
    <citation type="submission" date="2019-09" db="EMBL/GenBank/DDBJ databases">
        <title>Draft genome sequences of 48 bacterial type strains from the CCUG.</title>
        <authorList>
            <person name="Tunovic T."/>
            <person name="Pineiro-Iglesias B."/>
            <person name="Unosson C."/>
            <person name="Inganas E."/>
            <person name="Ohlen M."/>
            <person name="Cardew S."/>
            <person name="Jensie-Markopoulos S."/>
            <person name="Salva-Serra F."/>
            <person name="Jaen-Luchoro D."/>
            <person name="Karlsson R."/>
            <person name="Svensson-Stadler L."/>
            <person name="Chun J."/>
            <person name="Moore E."/>
        </authorList>
    </citation>
    <scope>NUCLEOTIDE SEQUENCE</scope>
    <source>
        <strain evidence="2">CCUG 50899</strain>
    </source>
</reference>
<evidence type="ECO:0000313" key="2">
    <source>
        <dbReference type="EMBL" id="KAB0565851.1"/>
    </source>
</evidence>
<dbReference type="SUPFAM" id="SSF47413">
    <property type="entry name" value="lambda repressor-like DNA-binding domains"/>
    <property type="match status" value="1"/>
</dbReference>
<name>A0A643ETE4_9HYPH</name>
<dbReference type="RefSeq" id="WP_038595053.1">
    <property type="nucleotide sequence ID" value="NZ_JBHEEN010000017.1"/>
</dbReference>
<dbReference type="EMBL" id="VZPE01000015">
    <property type="protein sequence ID" value="KAB0565851.1"/>
    <property type="molecule type" value="Genomic_DNA"/>
</dbReference>
<comment type="caution">
    <text evidence="2">The sequence shown here is derived from an EMBL/GenBank/DDBJ whole genome shotgun (WGS) entry which is preliminary data.</text>
</comment>
<dbReference type="InterPro" id="IPR014057">
    <property type="entry name" value="HI1420"/>
</dbReference>
<dbReference type="PROSITE" id="PS50943">
    <property type="entry name" value="HTH_CROC1"/>
    <property type="match status" value="1"/>
</dbReference>